<feature type="region of interest" description="Disordered" evidence="1">
    <location>
        <begin position="18"/>
        <end position="49"/>
    </location>
</feature>
<evidence type="ECO:0000313" key="3">
    <source>
        <dbReference type="EMBL" id="AWB93377.1"/>
    </source>
</evidence>
<organism evidence="3 4">
    <name type="scientific">Aeromicrobium chenweiae</name>
    <dbReference type="NCBI Taxonomy" id="2079793"/>
    <lineage>
        <taxon>Bacteria</taxon>
        <taxon>Bacillati</taxon>
        <taxon>Actinomycetota</taxon>
        <taxon>Actinomycetes</taxon>
        <taxon>Propionibacteriales</taxon>
        <taxon>Nocardioidaceae</taxon>
        <taxon>Aeromicrobium</taxon>
    </lineage>
</organism>
<dbReference type="Proteomes" id="UP000244384">
    <property type="component" value="Chromosome"/>
</dbReference>
<dbReference type="RefSeq" id="WP_108579690.1">
    <property type="nucleotide sequence ID" value="NZ_CP026952.1"/>
</dbReference>
<protein>
    <submittedName>
        <fullName evidence="3">Uncharacterized protein</fullName>
    </submittedName>
</protein>
<feature type="chain" id="PRO_5043881914" evidence="2">
    <location>
        <begin position="21"/>
        <end position="143"/>
    </location>
</feature>
<feature type="signal peptide" evidence="2">
    <location>
        <begin position="1"/>
        <end position="20"/>
    </location>
</feature>
<accession>A0A5F2F1P5</accession>
<dbReference type="EMBL" id="CP026952">
    <property type="protein sequence ID" value="AWB93377.1"/>
    <property type="molecule type" value="Genomic_DNA"/>
</dbReference>
<proteinExistence type="predicted"/>
<dbReference type="KEGG" id="aez:C3E78_14790"/>
<accession>A0A2S0WPX4</accession>
<evidence type="ECO:0000256" key="1">
    <source>
        <dbReference type="SAM" id="MobiDB-lite"/>
    </source>
</evidence>
<dbReference type="PROSITE" id="PS51257">
    <property type="entry name" value="PROKAR_LIPOPROTEIN"/>
    <property type="match status" value="1"/>
</dbReference>
<evidence type="ECO:0000256" key="2">
    <source>
        <dbReference type="SAM" id="SignalP"/>
    </source>
</evidence>
<reference evidence="4" key="1">
    <citation type="submission" date="2018-01" db="EMBL/GenBank/DDBJ databases">
        <authorList>
            <person name="Li J."/>
        </authorList>
    </citation>
    <scope>NUCLEOTIDE SEQUENCE [LARGE SCALE GENOMIC DNA]</scope>
    <source>
        <strain evidence="4">592</strain>
    </source>
</reference>
<dbReference type="AlphaFoldDB" id="A0A2S0WPX4"/>
<evidence type="ECO:0000313" key="4">
    <source>
        <dbReference type="Proteomes" id="UP000244384"/>
    </source>
</evidence>
<dbReference type="OrthoDB" id="3748788at2"/>
<keyword evidence="2" id="KW-0732">Signal</keyword>
<gene>
    <name evidence="3" type="ORF">C3E78_14790</name>
</gene>
<keyword evidence="4" id="KW-1185">Reference proteome</keyword>
<sequence>MRRLLAVAALVLVAACGSGGSSDPETPATSARSATPTTGGPRTPPTGPAAAVDAMMRALDAGDCRGMRKVVVTPSAVDCEVVRSAKDSFADEGIDLDDVVYEAGPVNGSSSTVTITWGNGTPDESYDVEKSGGRWRVVFDSAA</sequence>
<feature type="compositionally biased region" description="Low complexity" evidence="1">
    <location>
        <begin position="26"/>
        <end position="41"/>
    </location>
</feature>
<name>A0A2S0WPX4_9ACTN</name>